<evidence type="ECO:0000256" key="2">
    <source>
        <dbReference type="ARBA" id="ARBA00004236"/>
    </source>
</evidence>
<feature type="domain" description="Histidine kinase" evidence="9">
    <location>
        <begin position="28"/>
        <end position="249"/>
    </location>
</feature>
<dbReference type="Gene3D" id="3.40.50.2300">
    <property type="match status" value="1"/>
</dbReference>
<accession>A0A1T4T510</accession>
<dbReference type="SUPFAM" id="SSF52172">
    <property type="entry name" value="CheY-like"/>
    <property type="match status" value="1"/>
</dbReference>
<dbReference type="InterPro" id="IPR003661">
    <property type="entry name" value="HisK_dim/P_dom"/>
</dbReference>
<dbReference type="RefSeq" id="WP_078763721.1">
    <property type="nucleotide sequence ID" value="NZ_FUWS01000014.1"/>
</dbReference>
<keyword evidence="12" id="KW-1185">Reference proteome</keyword>
<dbReference type="STRING" id="1122192.SAMN02745673_04496"/>
<dbReference type="PANTHER" id="PTHR43047:SF72">
    <property type="entry name" value="OSMOSENSING HISTIDINE PROTEIN KINASE SLN1"/>
    <property type="match status" value="1"/>
</dbReference>
<keyword evidence="6 11" id="KW-0418">Kinase</keyword>
<dbReference type="EMBL" id="FUWS01000014">
    <property type="protein sequence ID" value="SKA35399.1"/>
    <property type="molecule type" value="Genomic_DNA"/>
</dbReference>
<dbReference type="CDD" id="cd00156">
    <property type="entry name" value="REC"/>
    <property type="match status" value="1"/>
</dbReference>
<keyword evidence="5" id="KW-0808">Transferase</keyword>
<proteinExistence type="predicted"/>
<dbReference type="PRINTS" id="PR00344">
    <property type="entry name" value="BCTRLSENSOR"/>
</dbReference>
<protein>
    <recommendedName>
        <fullName evidence="3">histidine kinase</fullName>
        <ecNumber evidence="3">2.7.13.3</ecNumber>
    </recommendedName>
</protein>
<dbReference type="AlphaFoldDB" id="A0A1T4T510"/>
<evidence type="ECO:0000256" key="8">
    <source>
        <dbReference type="PROSITE-ProRule" id="PRU00169"/>
    </source>
</evidence>
<dbReference type="Gene3D" id="1.10.287.130">
    <property type="match status" value="1"/>
</dbReference>
<dbReference type="InterPro" id="IPR011006">
    <property type="entry name" value="CheY-like_superfamily"/>
</dbReference>
<dbReference type="Pfam" id="PF00512">
    <property type="entry name" value="HisKA"/>
    <property type="match status" value="1"/>
</dbReference>
<name>A0A1T4T510_9ACTN</name>
<comment type="subcellular location">
    <subcellularLocation>
        <location evidence="2">Cell membrane</location>
    </subcellularLocation>
</comment>
<evidence type="ECO:0000259" key="9">
    <source>
        <dbReference type="PROSITE" id="PS50109"/>
    </source>
</evidence>
<evidence type="ECO:0000313" key="12">
    <source>
        <dbReference type="Proteomes" id="UP000190637"/>
    </source>
</evidence>
<keyword evidence="4" id="KW-0597">Phosphoprotein</keyword>
<dbReference type="SUPFAM" id="SSF47384">
    <property type="entry name" value="Homodimeric domain of signal transducing histidine kinase"/>
    <property type="match status" value="1"/>
</dbReference>
<dbReference type="Proteomes" id="UP000190637">
    <property type="component" value="Unassembled WGS sequence"/>
</dbReference>
<evidence type="ECO:0000313" key="11">
    <source>
        <dbReference type="EMBL" id="SKA35399.1"/>
    </source>
</evidence>
<dbReference type="PROSITE" id="PS50110">
    <property type="entry name" value="RESPONSE_REGULATORY"/>
    <property type="match status" value="1"/>
</dbReference>
<dbReference type="EC" id="2.7.13.3" evidence="3"/>
<dbReference type="SMART" id="SM00388">
    <property type="entry name" value="HisKA"/>
    <property type="match status" value="1"/>
</dbReference>
<evidence type="ECO:0000256" key="1">
    <source>
        <dbReference type="ARBA" id="ARBA00000085"/>
    </source>
</evidence>
<dbReference type="GO" id="GO:0009927">
    <property type="term" value="F:histidine phosphotransfer kinase activity"/>
    <property type="evidence" value="ECO:0007669"/>
    <property type="project" value="TreeGrafter"/>
</dbReference>
<sequence>MVALYAELDEKSAQLREVGEAKDRFWAGVSHELRTPLNSVIGLTGLLADPAAEPLSAEQRYQVELIRDSARTLLGLVNELLDHAKAESGRMEPVLTTVELPSFLQHLRAGLRPLAEEAGIGLVVDLDAAPRFFVTDERMLERILRNLLSNGVKFTERGEVRLTVEPEGEEELVFTVCDTGVGIPAEYQERVFEEFFQAPCRPGEGDRARGTGLGLAYARRLAGLLGGDLSLTSTPGEGTRVRLRLPATRAPLPEAAPTGLVRRVLLVDDDPASRTLLRELVEGTAQEVEEAEDDDAALRRIRLAPPDAVVLRLHEPATGSRLVLRALERRHGGGRVPVVLIAPASLPTAQLAGGGAVRAVVDATDLSRAALADALSKATTGGS</sequence>
<dbReference type="SUPFAM" id="SSF55874">
    <property type="entry name" value="ATPase domain of HSP90 chaperone/DNA topoisomerase II/histidine kinase"/>
    <property type="match status" value="1"/>
</dbReference>
<dbReference type="CDD" id="cd00082">
    <property type="entry name" value="HisKA"/>
    <property type="match status" value="1"/>
</dbReference>
<dbReference type="GO" id="GO:0000155">
    <property type="term" value="F:phosphorelay sensor kinase activity"/>
    <property type="evidence" value="ECO:0007669"/>
    <property type="project" value="InterPro"/>
</dbReference>
<evidence type="ECO:0000256" key="6">
    <source>
        <dbReference type="ARBA" id="ARBA00022777"/>
    </source>
</evidence>
<gene>
    <name evidence="11" type="ORF">SAMN02745673_04496</name>
</gene>
<evidence type="ECO:0000259" key="10">
    <source>
        <dbReference type="PROSITE" id="PS50110"/>
    </source>
</evidence>
<dbReference type="Pfam" id="PF02518">
    <property type="entry name" value="HATPase_c"/>
    <property type="match status" value="1"/>
</dbReference>
<dbReference type="InterPro" id="IPR001789">
    <property type="entry name" value="Sig_transdc_resp-reg_receiver"/>
</dbReference>
<dbReference type="GO" id="GO:0005886">
    <property type="term" value="C:plasma membrane"/>
    <property type="evidence" value="ECO:0007669"/>
    <property type="project" value="UniProtKB-SubCell"/>
</dbReference>
<dbReference type="InterPro" id="IPR004358">
    <property type="entry name" value="Sig_transdc_His_kin-like_C"/>
</dbReference>
<dbReference type="PROSITE" id="PS50109">
    <property type="entry name" value="HIS_KIN"/>
    <property type="match status" value="1"/>
</dbReference>
<reference evidence="11 12" key="1">
    <citation type="submission" date="2017-02" db="EMBL/GenBank/DDBJ databases">
        <authorList>
            <person name="Peterson S.W."/>
        </authorList>
    </citation>
    <scope>NUCLEOTIDE SEQUENCE [LARGE SCALE GENOMIC DNA]</scope>
    <source>
        <strain evidence="11 12">DSM 45154</strain>
    </source>
</reference>
<dbReference type="Gene3D" id="3.30.565.10">
    <property type="entry name" value="Histidine kinase-like ATPase, C-terminal domain"/>
    <property type="match status" value="1"/>
</dbReference>
<dbReference type="CDD" id="cd16922">
    <property type="entry name" value="HATPase_EvgS-ArcB-TorS-like"/>
    <property type="match status" value="1"/>
</dbReference>
<evidence type="ECO:0000256" key="7">
    <source>
        <dbReference type="ARBA" id="ARBA00023012"/>
    </source>
</evidence>
<evidence type="ECO:0000256" key="4">
    <source>
        <dbReference type="ARBA" id="ARBA00022553"/>
    </source>
</evidence>
<dbReference type="InterPro" id="IPR003594">
    <property type="entry name" value="HATPase_dom"/>
</dbReference>
<comment type="catalytic activity">
    <reaction evidence="1">
        <text>ATP + protein L-histidine = ADP + protein N-phospho-L-histidine.</text>
        <dbReference type="EC" id="2.7.13.3"/>
    </reaction>
</comment>
<organism evidence="11 12">
    <name type="scientific">Marinactinospora thermotolerans DSM 45154</name>
    <dbReference type="NCBI Taxonomy" id="1122192"/>
    <lineage>
        <taxon>Bacteria</taxon>
        <taxon>Bacillati</taxon>
        <taxon>Actinomycetota</taxon>
        <taxon>Actinomycetes</taxon>
        <taxon>Streptosporangiales</taxon>
        <taxon>Nocardiopsidaceae</taxon>
        <taxon>Marinactinospora</taxon>
    </lineage>
</organism>
<dbReference type="SMART" id="SM00387">
    <property type="entry name" value="HATPase_c"/>
    <property type="match status" value="1"/>
</dbReference>
<dbReference type="InterPro" id="IPR005467">
    <property type="entry name" value="His_kinase_dom"/>
</dbReference>
<dbReference type="InterPro" id="IPR036097">
    <property type="entry name" value="HisK_dim/P_sf"/>
</dbReference>
<dbReference type="InterPro" id="IPR036890">
    <property type="entry name" value="HATPase_C_sf"/>
</dbReference>
<comment type="caution">
    <text evidence="8">Lacks conserved residue(s) required for the propagation of feature annotation.</text>
</comment>
<evidence type="ECO:0000256" key="5">
    <source>
        <dbReference type="ARBA" id="ARBA00022679"/>
    </source>
</evidence>
<dbReference type="PANTHER" id="PTHR43047">
    <property type="entry name" value="TWO-COMPONENT HISTIDINE PROTEIN KINASE"/>
    <property type="match status" value="1"/>
</dbReference>
<feature type="domain" description="Response regulatory" evidence="10">
    <location>
        <begin position="263"/>
        <end position="383"/>
    </location>
</feature>
<keyword evidence="7" id="KW-0902">Two-component regulatory system</keyword>
<evidence type="ECO:0000256" key="3">
    <source>
        <dbReference type="ARBA" id="ARBA00012438"/>
    </source>
</evidence>